<protein>
    <recommendedName>
        <fullName evidence="1">DUF6965 domain-containing protein</fullName>
    </recommendedName>
</protein>
<reference evidence="3" key="1">
    <citation type="journal article" date="2018" name="J. Anim. Genet.">
        <title>Acquired interbacterial defense systems protect against interspecies antagonism in the human gut microbiome.</title>
        <authorList>
            <person name="Ross B.D."/>
            <person name="Verster A.J."/>
            <person name="Radey M.C."/>
            <person name="Schmidtke D.T."/>
            <person name="Pope C.E."/>
            <person name="Hoffman L.R."/>
            <person name="Hajjar A."/>
            <person name="Peterson S.B."/>
            <person name="Borenstein E."/>
            <person name="Mougous J."/>
        </authorList>
    </citation>
    <scope>NUCLEOTIDE SEQUENCE [LARGE SCALE GENOMIC DNA]</scope>
    <source>
        <strain evidence="3">3725 D1 iv</strain>
        <plasmid evidence="3">unnamed1</plasmid>
    </source>
</reference>
<sequence>MEKKYDNEAVKELLDWAQKTLDNKKYPSGRFEINTSATIIDCGVFLKSMISMISHNWENPTFYPTIDQLRTFRVKVTELEVVKTE</sequence>
<proteinExistence type="predicted"/>
<geneLocation type="plasmid" evidence="2 3">
    <name>unnamed1</name>
</geneLocation>
<dbReference type="EMBL" id="CP041396">
    <property type="protein sequence ID" value="QDM12901.1"/>
    <property type="molecule type" value="Genomic_DNA"/>
</dbReference>
<organism evidence="2 3">
    <name type="scientific">Bacteroides ovatus</name>
    <dbReference type="NCBI Taxonomy" id="28116"/>
    <lineage>
        <taxon>Bacteria</taxon>
        <taxon>Pseudomonadati</taxon>
        <taxon>Bacteroidota</taxon>
        <taxon>Bacteroidia</taxon>
        <taxon>Bacteroidales</taxon>
        <taxon>Bacteroidaceae</taxon>
        <taxon>Bacteroides</taxon>
    </lineage>
</organism>
<dbReference type="Proteomes" id="UP000318823">
    <property type="component" value="Plasmid unnamed1"/>
</dbReference>
<evidence type="ECO:0000259" key="1">
    <source>
        <dbReference type="Pfam" id="PF22292"/>
    </source>
</evidence>
<keyword evidence="2" id="KW-0614">Plasmid</keyword>
<evidence type="ECO:0000313" key="3">
    <source>
        <dbReference type="Proteomes" id="UP000318823"/>
    </source>
</evidence>
<dbReference type="RefSeq" id="WP_032845652.1">
    <property type="nucleotide sequence ID" value="NZ_CP041396.1"/>
</dbReference>
<feature type="domain" description="DUF6965" evidence="1">
    <location>
        <begin position="9"/>
        <end position="76"/>
    </location>
</feature>
<evidence type="ECO:0000313" key="2">
    <source>
        <dbReference type="EMBL" id="QDM12901.1"/>
    </source>
</evidence>
<dbReference type="InterPro" id="IPR054238">
    <property type="entry name" value="DUF6965"/>
</dbReference>
<accession>A0AAP9IZ84</accession>
<dbReference type="Pfam" id="PF22292">
    <property type="entry name" value="DUF6965"/>
    <property type="match status" value="1"/>
</dbReference>
<gene>
    <name evidence="2" type="ORF">DYI28_29900</name>
</gene>
<name>A0AAP9IZ84_BACOV</name>
<dbReference type="AlphaFoldDB" id="A0AAP9IZ84"/>